<evidence type="ECO:0000256" key="2">
    <source>
        <dbReference type="ARBA" id="ARBA00023015"/>
    </source>
</evidence>
<comment type="caution">
    <text evidence="6">The sequence shown here is derived from an EMBL/GenBank/DDBJ whole genome shotgun (WGS) entry which is preliminary data.</text>
</comment>
<dbReference type="Gene3D" id="1.10.1740.10">
    <property type="match status" value="1"/>
</dbReference>
<dbReference type="InterPro" id="IPR013325">
    <property type="entry name" value="RNA_pol_sigma_r2"/>
</dbReference>
<dbReference type="EMBL" id="VNHX01000015">
    <property type="protein sequence ID" value="TYP92925.1"/>
    <property type="molecule type" value="Genomic_DNA"/>
</dbReference>
<dbReference type="SUPFAM" id="SSF88946">
    <property type="entry name" value="Sigma2 domain of RNA polymerase sigma factors"/>
    <property type="match status" value="1"/>
</dbReference>
<gene>
    <name evidence="6" type="ORF">BC792_11524</name>
</gene>
<organism evidence="6 7">
    <name type="scientific">Sphingobacterium allocomposti</name>
    <dbReference type="NCBI Taxonomy" id="415956"/>
    <lineage>
        <taxon>Bacteria</taxon>
        <taxon>Pseudomonadati</taxon>
        <taxon>Bacteroidota</taxon>
        <taxon>Sphingobacteriia</taxon>
        <taxon>Sphingobacteriales</taxon>
        <taxon>Sphingobacteriaceae</taxon>
        <taxon>Sphingobacterium</taxon>
    </lineage>
</organism>
<dbReference type="NCBIfam" id="TIGR02937">
    <property type="entry name" value="sigma70-ECF"/>
    <property type="match status" value="1"/>
</dbReference>
<dbReference type="Proteomes" id="UP000325105">
    <property type="component" value="Unassembled WGS sequence"/>
</dbReference>
<dbReference type="PANTHER" id="PTHR43133">
    <property type="entry name" value="RNA POLYMERASE ECF-TYPE SIGMA FACTO"/>
    <property type="match status" value="1"/>
</dbReference>
<accession>A0A5S5DB53</accession>
<keyword evidence="2" id="KW-0805">Transcription regulation</keyword>
<dbReference type="GO" id="GO:0006352">
    <property type="term" value="P:DNA-templated transcription initiation"/>
    <property type="evidence" value="ECO:0007669"/>
    <property type="project" value="InterPro"/>
</dbReference>
<evidence type="ECO:0000256" key="4">
    <source>
        <dbReference type="ARBA" id="ARBA00023125"/>
    </source>
</evidence>
<evidence type="ECO:0000313" key="6">
    <source>
        <dbReference type="EMBL" id="TYP92925.1"/>
    </source>
</evidence>
<evidence type="ECO:0000256" key="3">
    <source>
        <dbReference type="ARBA" id="ARBA00023082"/>
    </source>
</evidence>
<dbReference type="AlphaFoldDB" id="A0A5S5DB53"/>
<evidence type="ECO:0000256" key="5">
    <source>
        <dbReference type="ARBA" id="ARBA00023163"/>
    </source>
</evidence>
<keyword evidence="3" id="KW-0731">Sigma factor</keyword>
<dbReference type="Gene3D" id="1.10.10.10">
    <property type="entry name" value="Winged helix-like DNA-binding domain superfamily/Winged helix DNA-binding domain"/>
    <property type="match status" value="1"/>
</dbReference>
<dbReference type="GO" id="GO:0003677">
    <property type="term" value="F:DNA binding"/>
    <property type="evidence" value="ECO:0007669"/>
    <property type="project" value="UniProtKB-KW"/>
</dbReference>
<dbReference type="RefSeq" id="WP_246155015.1">
    <property type="nucleotide sequence ID" value="NZ_VNHX01000015.1"/>
</dbReference>
<keyword evidence="4" id="KW-0238">DNA-binding</keyword>
<protein>
    <submittedName>
        <fullName evidence="6">RNA polymerase sigma factor (Sigma-70 family)</fullName>
    </submittedName>
</protein>
<dbReference type="PANTHER" id="PTHR43133:SF8">
    <property type="entry name" value="RNA POLYMERASE SIGMA FACTOR HI_1459-RELATED"/>
    <property type="match status" value="1"/>
</dbReference>
<proteinExistence type="inferred from homology"/>
<dbReference type="InterPro" id="IPR013324">
    <property type="entry name" value="RNA_pol_sigma_r3/r4-like"/>
</dbReference>
<dbReference type="SUPFAM" id="SSF88659">
    <property type="entry name" value="Sigma3 and sigma4 domains of RNA polymerase sigma factors"/>
    <property type="match status" value="1"/>
</dbReference>
<reference evidence="6 7" key="1">
    <citation type="submission" date="2019-07" db="EMBL/GenBank/DDBJ databases">
        <title>Genomic Encyclopedia of Archaeal and Bacterial Type Strains, Phase II (KMG-II): from individual species to whole genera.</title>
        <authorList>
            <person name="Goeker M."/>
        </authorList>
    </citation>
    <scope>NUCLEOTIDE SEQUENCE [LARGE SCALE GENOMIC DNA]</scope>
    <source>
        <strain evidence="6 7">DSM 18850</strain>
    </source>
</reference>
<keyword evidence="7" id="KW-1185">Reference proteome</keyword>
<dbReference type="InterPro" id="IPR036388">
    <property type="entry name" value="WH-like_DNA-bd_sf"/>
</dbReference>
<name>A0A5S5DB53_9SPHI</name>
<evidence type="ECO:0000313" key="7">
    <source>
        <dbReference type="Proteomes" id="UP000325105"/>
    </source>
</evidence>
<comment type="similarity">
    <text evidence="1">Belongs to the sigma-70 factor family. ECF subfamily.</text>
</comment>
<dbReference type="GO" id="GO:0016987">
    <property type="term" value="F:sigma factor activity"/>
    <property type="evidence" value="ECO:0007669"/>
    <property type="project" value="UniProtKB-KW"/>
</dbReference>
<dbReference type="InterPro" id="IPR014284">
    <property type="entry name" value="RNA_pol_sigma-70_dom"/>
</dbReference>
<dbReference type="InterPro" id="IPR039425">
    <property type="entry name" value="RNA_pol_sigma-70-like"/>
</dbReference>
<keyword evidence="5" id="KW-0804">Transcription</keyword>
<sequence length="189" mass="21974">MSKEKSDSNVDLDIIHGLASGDNLAIMKLYKLYFPPIAKMVINNQGSKEEAQDIFQETVMVLYDRVTNSNFELQSKLQTFLYAVSKRLWLKQLTRGESKYHKDQIDNHEDYLAAEEAVENHEIVEANLLHMEEALVGLGEPCKTILYDFYIKNRSMADICEKFGYTNTDNAKTQKYKCLQRLKKLFFKK</sequence>
<evidence type="ECO:0000256" key="1">
    <source>
        <dbReference type="ARBA" id="ARBA00010641"/>
    </source>
</evidence>